<sequence>MSMDAMIPRAQEILEANNRQVRPTGIQSAPRSKSAVISASFIVGFDHKRNLRQNRTIGCSRESNLTEGRINIGQLQNTLAYFERDYMVDDLPDQHLFKEKWRA</sequence>
<accession>A0A934RRS3</accession>
<protein>
    <submittedName>
        <fullName evidence="1">Uncharacterized protein</fullName>
    </submittedName>
</protein>
<dbReference type="EMBL" id="JAENIO010000114">
    <property type="protein sequence ID" value="MBK1835718.1"/>
    <property type="molecule type" value="Genomic_DNA"/>
</dbReference>
<reference evidence="1" key="1">
    <citation type="submission" date="2021-01" db="EMBL/GenBank/DDBJ databases">
        <title>Modified the classification status of verrucomicrobia.</title>
        <authorList>
            <person name="Feng X."/>
        </authorList>
    </citation>
    <scope>NUCLEOTIDE SEQUENCE</scope>
    <source>
        <strain evidence="1">KCTC 12986</strain>
    </source>
</reference>
<name>A0A934RRS3_9BACT</name>
<gene>
    <name evidence="1" type="ORF">JIN78_16770</name>
</gene>
<proteinExistence type="predicted"/>
<evidence type="ECO:0000313" key="2">
    <source>
        <dbReference type="Proteomes" id="UP000604083"/>
    </source>
</evidence>
<comment type="caution">
    <text evidence="1">The sequence shown here is derived from an EMBL/GenBank/DDBJ whole genome shotgun (WGS) entry which is preliminary data.</text>
</comment>
<organism evidence="1 2">
    <name type="scientific">Roseibacillus ishigakijimensis</name>
    <dbReference type="NCBI Taxonomy" id="454146"/>
    <lineage>
        <taxon>Bacteria</taxon>
        <taxon>Pseudomonadati</taxon>
        <taxon>Verrucomicrobiota</taxon>
        <taxon>Verrucomicrobiia</taxon>
        <taxon>Verrucomicrobiales</taxon>
        <taxon>Verrucomicrobiaceae</taxon>
        <taxon>Roseibacillus</taxon>
    </lineage>
</organism>
<keyword evidence="2" id="KW-1185">Reference proteome</keyword>
<dbReference type="AlphaFoldDB" id="A0A934RRS3"/>
<dbReference type="Proteomes" id="UP000604083">
    <property type="component" value="Unassembled WGS sequence"/>
</dbReference>
<evidence type="ECO:0000313" key="1">
    <source>
        <dbReference type="EMBL" id="MBK1835718.1"/>
    </source>
</evidence>
<dbReference type="RefSeq" id="WP_200393153.1">
    <property type="nucleotide sequence ID" value="NZ_JAENIO010000114.1"/>
</dbReference>